<reference evidence="2 3" key="1">
    <citation type="journal article" date="2011" name="J. Bacteriol.">
        <title>Genome sequence of the ethanol-producing Zymomonas mobilis subsp. pomaceae lectotype strain ATCC 29192.</title>
        <authorList>
            <person name="Kouvelis V.N."/>
            <person name="Davenport K.W."/>
            <person name="Brettin T.S."/>
            <person name="Bruce D."/>
            <person name="Detter C."/>
            <person name="Han C.S."/>
            <person name="Nolan M."/>
            <person name="Tapia R."/>
            <person name="Damoulaki A."/>
            <person name="Kyrpides N.C."/>
            <person name="Typas M.A."/>
            <person name="Pappas K.M."/>
        </authorList>
    </citation>
    <scope>NUCLEOTIDE SEQUENCE [LARGE SCALE GENOMIC DNA]</scope>
    <source>
        <strain evidence="3">ATCC 29192 / DSM 22645 / JCM 10191 / CCUG 17912 / NBRC 13757 / NCIMB 11200 / NRRL B-4491 / Barker I</strain>
    </source>
</reference>
<organism evidence="2 3">
    <name type="scientific">Zymomonas mobilis subsp. pomaceae (strain ATCC 29192 / DSM 22645 / JCM 10191 / CCUG 17912 / NBRC 13757 / NCIMB 11200 / NRRL B-4491 / Barker I)</name>
    <dbReference type="NCBI Taxonomy" id="579138"/>
    <lineage>
        <taxon>Bacteria</taxon>
        <taxon>Pseudomonadati</taxon>
        <taxon>Pseudomonadota</taxon>
        <taxon>Alphaproteobacteria</taxon>
        <taxon>Sphingomonadales</taxon>
        <taxon>Zymomonadaceae</taxon>
        <taxon>Zymomonas</taxon>
    </lineage>
</organism>
<dbReference type="EMBL" id="CP002865">
    <property type="protein sequence ID" value="AEI37943.1"/>
    <property type="molecule type" value="Genomic_DNA"/>
</dbReference>
<sequence>MHYIVKRRKLQRRVNSMDIKTADVDTEDELTSELLKAQRQVEQAKARYKSLVAKQTAERKKLAETRQKILGDLLIKAAQKDDRYNRVIKVLLDSIPEGKRHKAFNNWEVPQPQ</sequence>
<name>F8ETB8_ZYMMT</name>
<keyword evidence="1" id="KW-0175">Coiled coil</keyword>
<evidence type="ECO:0000256" key="1">
    <source>
        <dbReference type="SAM" id="Coils"/>
    </source>
</evidence>
<gene>
    <name evidence="2" type="ordered locus">Zymop_1047</name>
</gene>
<dbReference type="eggNOG" id="ENOG5033IZ0">
    <property type="taxonomic scope" value="Bacteria"/>
</dbReference>
<evidence type="ECO:0008006" key="4">
    <source>
        <dbReference type="Google" id="ProtNLM"/>
    </source>
</evidence>
<feature type="coiled-coil region" evidence="1">
    <location>
        <begin position="27"/>
        <end position="54"/>
    </location>
</feature>
<dbReference type="HOGENOM" id="CLU_2132614_0_0_5"/>
<evidence type="ECO:0000313" key="3">
    <source>
        <dbReference type="Proteomes" id="UP000000491"/>
    </source>
</evidence>
<protein>
    <recommendedName>
        <fullName evidence="4">Mobilization protein</fullName>
    </recommendedName>
</protein>
<dbReference type="KEGG" id="zmp:Zymop_1047"/>
<dbReference type="AlphaFoldDB" id="F8ETB8"/>
<evidence type="ECO:0000313" key="2">
    <source>
        <dbReference type="EMBL" id="AEI37943.1"/>
    </source>
</evidence>
<accession>F8ETB8</accession>
<proteinExistence type="predicted"/>
<dbReference type="PATRIC" id="fig|579138.3.peg.1108"/>
<dbReference type="Proteomes" id="UP000000491">
    <property type="component" value="Chromosome"/>
</dbReference>